<evidence type="ECO:0000313" key="5">
    <source>
        <dbReference type="Proteomes" id="UP000014148"/>
    </source>
</evidence>
<name>R2QU68_9ENTE</name>
<dbReference type="EMBL" id="ASWA01000002">
    <property type="protein sequence ID" value="EOT69940.1"/>
    <property type="molecule type" value="Genomic_DNA"/>
</dbReference>
<dbReference type="InterPro" id="IPR025375">
    <property type="entry name" value="DUF4365"/>
</dbReference>
<organism evidence="2 4">
    <name type="scientific">Enterococcus malodoratus ATCC 43197</name>
    <dbReference type="NCBI Taxonomy" id="1158601"/>
    <lineage>
        <taxon>Bacteria</taxon>
        <taxon>Bacillati</taxon>
        <taxon>Bacillota</taxon>
        <taxon>Bacilli</taxon>
        <taxon>Lactobacillales</taxon>
        <taxon>Enterococcaceae</taxon>
        <taxon>Enterococcus</taxon>
    </lineage>
</organism>
<dbReference type="EMBL" id="AJAK01000031">
    <property type="protein sequence ID" value="EOH72036.1"/>
    <property type="molecule type" value="Genomic_DNA"/>
</dbReference>
<sequence length="610" mass="72139">MVVEMETIQEMENKTESLLNTFLSRNCTVNKMHDDFGIDLSCTVTSGEVANGREFFVQYKGVEKIAEDDDYVSLQMNPAMVRLWFKKRYVTFLFYVDPEEEDIYWVDPFEQLFEKIKEISEDKESIVIKLPKTNLLHEKSEDLPTDFMEHMKRFDNHLFNGALDRISQDIATFSEVEYFSEELLIEEAEKSITINYKNVRLTASYPMDNLASRETSCLIQFSRYAKKPDAEIRLTHKELLDLFYFGKETDAKLGMRKFIKLYLEEIDQYFADFGNSIAYLYQDEVDELCVVIDTFIKNYVGKITRFMKELESFAFEPYRGSHSRFKLMQLEVELWETIREHVQKYQLSNGSFEEGYIFIPFEDNNRIGIEDEQGKELFNVYGSYEQSSYDSEKLVVDVIWEYLDDCENKPEQPYSVVDTYSFFINDLLPKFLTNEFTVRKKRLFGTKLIKVYKTLTKEEIEKKIFVPKYKLTQYPNSNSELASTFYYLAEYMKEKDFYLVNYASFEQLLLNFDRLVQAELSIGGNSAKAWYQNKKNILLEDLAQMKQEQKNETLSEGYFLANIFSRLQSIVQQYKGSFDGKRIRESDLLKDFSDLIADYNEERLIKLLVS</sequence>
<evidence type="ECO:0000259" key="1">
    <source>
        <dbReference type="Pfam" id="PF14280"/>
    </source>
</evidence>
<accession>R2QU68</accession>
<gene>
    <name evidence="3" type="ORF">I585_01419</name>
    <name evidence="2" type="ORF">UAI_04320</name>
</gene>
<feature type="domain" description="DUF4365" evidence="1">
    <location>
        <begin position="18"/>
        <end position="141"/>
    </location>
</feature>
<dbReference type="Proteomes" id="UP000014148">
    <property type="component" value="Unassembled WGS sequence"/>
</dbReference>
<dbReference type="PATRIC" id="fig|1158601.3.peg.4287"/>
<dbReference type="Proteomes" id="UP000013783">
    <property type="component" value="Unassembled WGS sequence"/>
</dbReference>
<evidence type="ECO:0000313" key="4">
    <source>
        <dbReference type="Proteomes" id="UP000013783"/>
    </source>
</evidence>
<evidence type="ECO:0000313" key="3">
    <source>
        <dbReference type="EMBL" id="EOT69940.1"/>
    </source>
</evidence>
<proteinExistence type="predicted"/>
<dbReference type="RefSeq" id="WP_010743091.1">
    <property type="nucleotide sequence ID" value="NZ_KB946253.1"/>
</dbReference>
<comment type="caution">
    <text evidence="2">The sequence shown here is derived from an EMBL/GenBank/DDBJ whole genome shotgun (WGS) entry which is preliminary data.</text>
</comment>
<reference evidence="3 5" key="2">
    <citation type="submission" date="2013-03" db="EMBL/GenBank/DDBJ databases">
        <title>The Genome Sequence of Enterococcus malodoratus ATCC_43197 (PacBio/Illumina hybrid assembly).</title>
        <authorList>
            <consortium name="The Broad Institute Genomics Platform"/>
            <consortium name="The Broad Institute Genome Sequencing Center for Infectious Disease"/>
            <person name="Earl A."/>
            <person name="Russ C."/>
            <person name="Gilmore M."/>
            <person name="Surin D."/>
            <person name="Walker B."/>
            <person name="Young S."/>
            <person name="Zeng Q."/>
            <person name="Gargeya S."/>
            <person name="Fitzgerald M."/>
            <person name="Haas B."/>
            <person name="Abouelleil A."/>
            <person name="Allen A.W."/>
            <person name="Alvarado L."/>
            <person name="Arachchi H.M."/>
            <person name="Berlin A.M."/>
            <person name="Chapman S.B."/>
            <person name="Gainer-Dewar J."/>
            <person name="Goldberg J."/>
            <person name="Griggs A."/>
            <person name="Gujja S."/>
            <person name="Hansen M."/>
            <person name="Howarth C."/>
            <person name="Imamovic A."/>
            <person name="Ireland A."/>
            <person name="Larimer J."/>
            <person name="McCowan C."/>
            <person name="Murphy C."/>
            <person name="Pearson M."/>
            <person name="Poon T.W."/>
            <person name="Priest M."/>
            <person name="Roberts A."/>
            <person name="Saif S."/>
            <person name="Shea T."/>
            <person name="Sisk P."/>
            <person name="Sykes S."/>
            <person name="Wortman J."/>
            <person name="Nusbaum C."/>
            <person name="Birren B."/>
        </authorList>
    </citation>
    <scope>NUCLEOTIDE SEQUENCE [LARGE SCALE GENOMIC DNA]</scope>
    <source>
        <strain evidence="3 5">ATCC 43197</strain>
    </source>
</reference>
<dbReference type="Pfam" id="PF14280">
    <property type="entry name" value="DUF4365"/>
    <property type="match status" value="1"/>
</dbReference>
<protein>
    <recommendedName>
        <fullName evidence="1">DUF4365 domain-containing protein</fullName>
    </recommendedName>
</protein>
<reference evidence="2 4" key="1">
    <citation type="submission" date="2013-02" db="EMBL/GenBank/DDBJ databases">
        <title>The Genome Sequence of Enterococcus malodoratus ATCC_43197.</title>
        <authorList>
            <consortium name="The Broad Institute Genome Sequencing Platform"/>
            <consortium name="The Broad Institute Genome Sequencing Center for Infectious Disease"/>
            <person name="Earl A.M."/>
            <person name="Gilmore M.S."/>
            <person name="Lebreton F."/>
            <person name="Walker B."/>
            <person name="Young S.K."/>
            <person name="Zeng Q."/>
            <person name="Gargeya S."/>
            <person name="Fitzgerald M."/>
            <person name="Haas B."/>
            <person name="Abouelleil A."/>
            <person name="Alvarado L."/>
            <person name="Arachchi H.M."/>
            <person name="Berlin A.M."/>
            <person name="Chapman S.B."/>
            <person name="Dewar J."/>
            <person name="Goldberg J."/>
            <person name="Griggs A."/>
            <person name="Gujja S."/>
            <person name="Hansen M."/>
            <person name="Howarth C."/>
            <person name="Imamovic A."/>
            <person name="Larimer J."/>
            <person name="McCowan C."/>
            <person name="Murphy C."/>
            <person name="Neiman D."/>
            <person name="Pearson M."/>
            <person name="Priest M."/>
            <person name="Roberts A."/>
            <person name="Saif S."/>
            <person name="Shea T."/>
            <person name="Sisk P."/>
            <person name="Sykes S."/>
            <person name="Wortman J."/>
            <person name="Nusbaum C."/>
            <person name="Birren B."/>
        </authorList>
    </citation>
    <scope>NUCLEOTIDE SEQUENCE [LARGE SCALE GENOMIC DNA]</scope>
    <source>
        <strain evidence="2 4">ATCC 43197</strain>
    </source>
</reference>
<dbReference type="AlphaFoldDB" id="R2QU68"/>
<evidence type="ECO:0000313" key="2">
    <source>
        <dbReference type="EMBL" id="EOH72036.1"/>
    </source>
</evidence>
<dbReference type="eggNOG" id="ENOG502ZI4U">
    <property type="taxonomic scope" value="Bacteria"/>
</dbReference>
<dbReference type="STRING" id="71451.RV07_GL000518"/>
<keyword evidence="5" id="KW-1185">Reference proteome</keyword>